<dbReference type="PANTHER" id="PTHR43727">
    <property type="entry name" value="DIAMINOPIMELATE DECARBOXYLASE"/>
    <property type="match status" value="1"/>
</dbReference>
<keyword evidence="8 15" id="KW-0663">Pyridoxal phosphate</keyword>
<dbReference type="FunFam" id="2.40.37.10:FF:000016">
    <property type="entry name" value="Carboxynorspermidine/carboxyspermidine decarboxylase"/>
    <property type="match status" value="1"/>
</dbReference>
<evidence type="ECO:0000256" key="2">
    <source>
        <dbReference type="ARBA" id="ARBA00004496"/>
    </source>
</evidence>
<dbReference type="Gene3D" id="3.20.20.10">
    <property type="entry name" value="Alanine racemase"/>
    <property type="match status" value="1"/>
</dbReference>
<dbReference type="AlphaFoldDB" id="A0A0C2NZ56"/>
<dbReference type="EC" id="4.1.1.96" evidence="4 15"/>
<keyword evidence="6 15" id="KW-0963">Cytoplasm</keyword>
<gene>
    <name evidence="17" type="ORF">OJ16_06395</name>
</gene>
<dbReference type="InterPro" id="IPR009006">
    <property type="entry name" value="Ala_racemase/Decarboxylase_C"/>
</dbReference>
<accession>A0A0C2NZ56</accession>
<dbReference type="InterPro" id="IPR005730">
    <property type="entry name" value="Nsp_de-COase"/>
</dbReference>
<comment type="function">
    <text evidence="15">Catalyzes the decarboxylation of carboxynorspermidine and carboxyspermidine.</text>
</comment>
<evidence type="ECO:0000256" key="9">
    <source>
        <dbReference type="ARBA" id="ARBA00023066"/>
    </source>
</evidence>
<dbReference type="Gene3D" id="2.40.37.10">
    <property type="entry name" value="Lyase, Ornithine Decarboxylase, Chain A, domain 1"/>
    <property type="match status" value="1"/>
</dbReference>
<keyword evidence="11 15" id="KW-0456">Lyase</keyword>
<keyword evidence="7 15" id="KW-0210">Decarboxylase</keyword>
<dbReference type="PANTHER" id="PTHR43727:SF1">
    <property type="entry name" value="CARBOXYNORSPERMIDINE_CARBOXYSPERMIDINE DECARBOXYLASE"/>
    <property type="match status" value="1"/>
</dbReference>
<comment type="catalytic activity">
    <reaction evidence="14 15">
        <text>carboxynorspermidine + H(+) = norspermidine + CO2</text>
        <dbReference type="Rhea" id="RHEA:34099"/>
        <dbReference type="ChEBI" id="CHEBI:15378"/>
        <dbReference type="ChEBI" id="CHEBI:16526"/>
        <dbReference type="ChEBI" id="CHEBI:57920"/>
        <dbReference type="ChEBI" id="CHEBI:65070"/>
        <dbReference type="EC" id="4.1.1.96"/>
    </reaction>
</comment>
<evidence type="ECO:0000256" key="10">
    <source>
        <dbReference type="ARBA" id="ARBA00023115"/>
    </source>
</evidence>
<dbReference type="Proteomes" id="UP000031672">
    <property type="component" value="Unassembled WGS sequence"/>
</dbReference>
<keyword evidence="9 15" id="KW-0745">Spermidine biosynthesis</keyword>
<dbReference type="NCBIfam" id="TIGR01047">
    <property type="entry name" value="nspC"/>
    <property type="match status" value="1"/>
</dbReference>
<dbReference type="GO" id="GO:0008836">
    <property type="term" value="F:diaminopimelate decarboxylase activity"/>
    <property type="evidence" value="ECO:0007669"/>
    <property type="project" value="TreeGrafter"/>
</dbReference>
<reference evidence="17 18" key="1">
    <citation type="submission" date="2014-11" db="EMBL/GenBank/DDBJ databases">
        <title>Draft Genome Sequence of Vibrio piscirenalis strains CECT 8603T and CECT 8604, two marine Gammaproteobacterium isolated from cultured gilthead sea bream (Sparus aurata).</title>
        <authorList>
            <person name="Arahal D.R."/>
            <person name="Rodrigo-Torres L."/>
            <person name="Lucena T."/>
            <person name="Pujalte M.J."/>
        </authorList>
    </citation>
    <scope>NUCLEOTIDE SEQUENCE [LARGE SCALE GENOMIC DNA]</scope>
    <source>
        <strain evidence="17 18">DCR 1-4-2</strain>
    </source>
</reference>
<evidence type="ECO:0000313" key="17">
    <source>
        <dbReference type="EMBL" id="KII80914.1"/>
    </source>
</evidence>
<sequence>MTNTAFRTPYFMINEDKLIDNLEKAKRLKEASGVKLVLALKCFSTWGVFDIIKPYLDGSTSSGPYEVKLGHETFGGETHAYSVGYSEDDVREVADICDKMIFNSQSQLHAYHHLIEGKASVGLRLNPGVSFAGQDLADPARQFSRLGVQMDHLDLPLFDSIDGVMFHMNCENKDVDAFIALLDTISQRFGAYLDQLEWVSLGGGVFFTWPGYDIDKLAAALKDFSEKHQVQLYLEPGEAIITQTTDLVVTVVDIVDNGKKTAIVDSATEAHRLDTLIYNEPASLLEASENGEYEYIIGSCSCLAGDQFCVARFDEPLKIGQRLHILDSAGYTMVKLNWFNGLRMPSVYCQRSHGEVDKINEFDYSDFKRTLSRWSTH</sequence>
<evidence type="ECO:0000256" key="1">
    <source>
        <dbReference type="ARBA" id="ARBA00001933"/>
    </source>
</evidence>
<evidence type="ECO:0000256" key="8">
    <source>
        <dbReference type="ARBA" id="ARBA00022898"/>
    </source>
</evidence>
<comment type="subcellular location">
    <subcellularLocation>
        <location evidence="2 15">Cytoplasm</location>
    </subcellularLocation>
</comment>
<dbReference type="SUPFAM" id="SSF50621">
    <property type="entry name" value="Alanine racemase C-terminal domain-like"/>
    <property type="match status" value="1"/>
</dbReference>
<protein>
    <recommendedName>
        <fullName evidence="5 15">Carboxynorspermidine/carboxyspermidine decarboxylase</fullName>
        <shortName evidence="15">CANS DC/CAS DC</shortName>
        <shortName evidence="15">CANSDC/CASDC</shortName>
        <ecNumber evidence="4 15">4.1.1.96</ecNumber>
    </recommendedName>
</protein>
<organism evidence="17 18">
    <name type="scientific">Vibrio renipiscarius</name>
    <dbReference type="NCBI Taxonomy" id="1461322"/>
    <lineage>
        <taxon>Bacteria</taxon>
        <taxon>Pseudomonadati</taxon>
        <taxon>Pseudomonadota</taxon>
        <taxon>Gammaproteobacteria</taxon>
        <taxon>Vibrionales</taxon>
        <taxon>Vibrionaceae</taxon>
        <taxon>Vibrio</taxon>
    </lineage>
</organism>
<comment type="similarity">
    <text evidence="12 15">Belongs to the Orn/Lys/Arg decarboxylase class-II family. NspC subfamily.</text>
</comment>
<accession>A0A0C2JSA4</accession>
<evidence type="ECO:0000256" key="15">
    <source>
        <dbReference type="PIRNR" id="PIRNR038941"/>
    </source>
</evidence>
<comment type="catalytic activity">
    <reaction evidence="13 15">
        <text>carboxyspermidine + H(+) = spermidine + CO2</text>
        <dbReference type="Rhea" id="RHEA:34095"/>
        <dbReference type="ChEBI" id="CHEBI:15378"/>
        <dbReference type="ChEBI" id="CHEBI:16526"/>
        <dbReference type="ChEBI" id="CHEBI:57834"/>
        <dbReference type="ChEBI" id="CHEBI:65072"/>
        <dbReference type="EC" id="4.1.1.96"/>
    </reaction>
</comment>
<dbReference type="PIRSF" id="PIRSF038941">
    <property type="entry name" value="NspC"/>
    <property type="match status" value="1"/>
</dbReference>
<dbReference type="SUPFAM" id="SSF51419">
    <property type="entry name" value="PLP-binding barrel"/>
    <property type="match status" value="1"/>
</dbReference>
<dbReference type="GO" id="GO:0045312">
    <property type="term" value="P:nor-spermidine biosynthetic process"/>
    <property type="evidence" value="ECO:0007669"/>
    <property type="project" value="InterPro"/>
</dbReference>
<comment type="cofactor">
    <cofactor evidence="1 15">
        <name>pyridoxal 5'-phosphate</name>
        <dbReference type="ChEBI" id="CHEBI:597326"/>
    </cofactor>
</comment>
<comment type="subunit">
    <text evidence="3 15">Homodimer.</text>
</comment>
<dbReference type="FunFam" id="3.20.20.10:FF:000012">
    <property type="entry name" value="Carboxynorspermidine/carboxyspermidine decarboxylase"/>
    <property type="match status" value="1"/>
</dbReference>
<proteinExistence type="inferred from homology"/>
<name>A0A0C2NZ56_9VIBR</name>
<evidence type="ECO:0000256" key="4">
    <source>
        <dbReference type="ARBA" id="ARBA00012259"/>
    </source>
</evidence>
<evidence type="ECO:0000256" key="12">
    <source>
        <dbReference type="ARBA" id="ARBA00025802"/>
    </source>
</evidence>
<dbReference type="InterPro" id="IPR029066">
    <property type="entry name" value="PLP-binding_barrel"/>
</dbReference>
<dbReference type="EMBL" id="JTKH01000006">
    <property type="protein sequence ID" value="KII80914.1"/>
    <property type="molecule type" value="Genomic_DNA"/>
</dbReference>
<dbReference type="GO" id="GO:0009089">
    <property type="term" value="P:lysine biosynthetic process via diaminopimelate"/>
    <property type="evidence" value="ECO:0007669"/>
    <property type="project" value="TreeGrafter"/>
</dbReference>
<dbReference type="GO" id="GO:0008295">
    <property type="term" value="P:spermidine biosynthetic process"/>
    <property type="evidence" value="ECO:0007669"/>
    <property type="project" value="UniProtKB-KW"/>
</dbReference>
<evidence type="ECO:0000256" key="3">
    <source>
        <dbReference type="ARBA" id="ARBA00011738"/>
    </source>
</evidence>
<dbReference type="STRING" id="1461322.OJ16_06395"/>
<dbReference type="CDD" id="cd06829">
    <property type="entry name" value="PLPDE_III_CANSDC"/>
    <property type="match status" value="1"/>
</dbReference>
<evidence type="ECO:0000313" key="18">
    <source>
        <dbReference type="Proteomes" id="UP000031672"/>
    </source>
</evidence>
<evidence type="ECO:0000256" key="16">
    <source>
        <dbReference type="PIRSR" id="PIRSR038941-1"/>
    </source>
</evidence>
<evidence type="ECO:0000256" key="7">
    <source>
        <dbReference type="ARBA" id="ARBA00022793"/>
    </source>
</evidence>
<evidence type="ECO:0000256" key="6">
    <source>
        <dbReference type="ARBA" id="ARBA00022490"/>
    </source>
</evidence>
<comment type="caution">
    <text evidence="17">The sequence shown here is derived from an EMBL/GenBank/DDBJ whole genome shotgun (WGS) entry which is preliminary data.</text>
</comment>
<dbReference type="OrthoDB" id="9804410at2"/>
<dbReference type="GO" id="GO:0005737">
    <property type="term" value="C:cytoplasm"/>
    <property type="evidence" value="ECO:0007669"/>
    <property type="project" value="UniProtKB-SubCell"/>
</dbReference>
<keyword evidence="18" id="KW-1185">Reference proteome</keyword>
<dbReference type="RefSeq" id="WP_040988514.1">
    <property type="nucleotide sequence ID" value="NZ_JTKH01000006.1"/>
</dbReference>
<feature type="binding site" evidence="16">
    <location>
        <position position="238"/>
    </location>
    <ligand>
        <name>substrate</name>
    </ligand>
</feature>
<feature type="binding site" evidence="16">
    <location>
        <position position="274"/>
    </location>
    <ligand>
        <name>substrate</name>
    </ligand>
</feature>
<evidence type="ECO:0000256" key="14">
    <source>
        <dbReference type="ARBA" id="ARBA00047389"/>
    </source>
</evidence>
<evidence type="ECO:0000256" key="11">
    <source>
        <dbReference type="ARBA" id="ARBA00023239"/>
    </source>
</evidence>
<keyword evidence="10 15" id="KW-0620">Polyamine biosynthesis</keyword>
<evidence type="ECO:0000256" key="5">
    <source>
        <dbReference type="ARBA" id="ARBA00013633"/>
    </source>
</evidence>
<evidence type="ECO:0000256" key="13">
    <source>
        <dbReference type="ARBA" id="ARBA00047351"/>
    </source>
</evidence>